<dbReference type="GO" id="GO:0004040">
    <property type="term" value="F:amidase activity"/>
    <property type="evidence" value="ECO:0007669"/>
    <property type="project" value="InterPro"/>
</dbReference>
<dbReference type="Pfam" id="PF08239">
    <property type="entry name" value="SH3_3"/>
    <property type="match status" value="1"/>
</dbReference>
<feature type="domain" description="Mannosyl-glycoprotein endo-beta-N-acetylglucosamidase-like" evidence="2">
    <location>
        <begin position="532"/>
        <end position="701"/>
    </location>
</feature>
<dbReference type="Gene3D" id="2.30.30.40">
    <property type="entry name" value="SH3 Domains"/>
    <property type="match status" value="2"/>
</dbReference>
<reference evidence="3" key="1">
    <citation type="journal article" date="2014" name="Int. J. Syst. Evol. Microbiol.">
        <title>Complete genome sequence of Corynebacterium casei LMG S-19264T (=DSM 44701T), isolated from a smear-ripened cheese.</title>
        <authorList>
            <consortium name="US DOE Joint Genome Institute (JGI-PGF)"/>
            <person name="Walter F."/>
            <person name="Albersmeier A."/>
            <person name="Kalinowski J."/>
            <person name="Ruckert C."/>
        </authorList>
    </citation>
    <scope>NUCLEOTIDE SEQUENCE</scope>
    <source>
        <strain evidence="3">CGMCC 1.6333</strain>
    </source>
</reference>
<dbReference type="SMART" id="SM00047">
    <property type="entry name" value="LYZ2"/>
    <property type="match status" value="1"/>
</dbReference>
<evidence type="ECO:0000259" key="2">
    <source>
        <dbReference type="SMART" id="SM00047"/>
    </source>
</evidence>
<evidence type="ECO:0000256" key="1">
    <source>
        <dbReference type="SAM" id="Phobius"/>
    </source>
</evidence>
<keyword evidence="1" id="KW-1133">Transmembrane helix</keyword>
<comment type="caution">
    <text evidence="3">The sequence shown here is derived from an EMBL/GenBank/DDBJ whole genome shotgun (WGS) entry which is preliminary data.</text>
</comment>
<organism evidence="3 4">
    <name type="scientific">Paraliobacillus quinghaiensis</name>
    <dbReference type="NCBI Taxonomy" id="470815"/>
    <lineage>
        <taxon>Bacteria</taxon>
        <taxon>Bacillati</taxon>
        <taxon>Bacillota</taxon>
        <taxon>Bacilli</taxon>
        <taxon>Bacillales</taxon>
        <taxon>Bacillaceae</taxon>
        <taxon>Paraliobacillus</taxon>
    </lineage>
</organism>
<protein>
    <recommendedName>
        <fullName evidence="2">Mannosyl-glycoprotein endo-beta-N-acetylglucosamidase-like domain-containing protein</fullName>
    </recommendedName>
</protein>
<evidence type="ECO:0000313" key="4">
    <source>
        <dbReference type="Proteomes" id="UP000618460"/>
    </source>
</evidence>
<gene>
    <name evidence="3" type="ORF">GCM10011351_17990</name>
</gene>
<dbReference type="InterPro" id="IPR002901">
    <property type="entry name" value="MGlyc_endo_b_GlcNAc-like_dom"/>
</dbReference>
<accession>A0A917WUY2</accession>
<keyword evidence="1" id="KW-0812">Transmembrane</keyword>
<dbReference type="PANTHER" id="PTHR34408:SF1">
    <property type="entry name" value="GLYCOSYL HYDROLASE FAMILY 19 DOMAIN-CONTAINING PROTEIN HI_1415"/>
    <property type="match status" value="1"/>
</dbReference>
<dbReference type="InterPro" id="IPR003646">
    <property type="entry name" value="SH3-like_bac-type"/>
</dbReference>
<dbReference type="PANTHER" id="PTHR34408">
    <property type="entry name" value="FAMILY PROTEIN, PUTATIVE-RELATED"/>
    <property type="match status" value="1"/>
</dbReference>
<dbReference type="RefSeq" id="WP_117154956.1">
    <property type="nucleotide sequence ID" value="NZ_BMLG01000008.1"/>
</dbReference>
<reference evidence="3" key="2">
    <citation type="submission" date="2020-09" db="EMBL/GenBank/DDBJ databases">
        <authorList>
            <person name="Sun Q."/>
            <person name="Zhou Y."/>
        </authorList>
    </citation>
    <scope>NUCLEOTIDE SEQUENCE</scope>
    <source>
        <strain evidence="3">CGMCC 1.6333</strain>
    </source>
</reference>
<keyword evidence="1" id="KW-0472">Membrane</keyword>
<proteinExistence type="predicted"/>
<dbReference type="EMBL" id="BMLG01000008">
    <property type="protein sequence ID" value="GGM32316.1"/>
    <property type="molecule type" value="Genomic_DNA"/>
</dbReference>
<dbReference type="OrthoDB" id="9816557at2"/>
<dbReference type="AlphaFoldDB" id="A0A917WUY2"/>
<name>A0A917WUY2_9BACI</name>
<sequence>MCVSIIRLSFRVVYRVLLLLFFFSLFGFTYQNEVEAADGFNDYFKVVQDDVKVYYNSQSGFTEVGELTNNQVYERIGSQTNWHLINFGNKIGFVKKSVTIPSTGDTINNNIGGQTTKLQIKILKDAVVLDSKSNYTEFGNLKKGMSYPVVINQLNWWGINVSGRLGFIPKSSAIPEFAPSDNYFKVTGENDVYHNTANGFEKVGSLKVGQVYQRAADRTNWHLIEFGDELGYVKKRNTEPASSQSIKNLITSPQYNGRKLVFSEDTEVLDTKNGYTSFGQAKKGLEYPIVISQSNWWGINVSGRLGFVPKKAAVEQFLESDQYFKVTDNKTDVYHKTSSGLVKVGDLSKGQEFRRLGGEEDWHLIDFGEKLGYVIKSATEPSDGNLIKNTALNSSTVTKVKIIQDATLFDNSSGSYIPISVLSKDSTYNVVREQKNFWWINIGGRVGFIYKSYATAEIINIANYDYSFVQMIDAQMVPGRAKADGNGKIDATRKEVEYYANPSNFDKGTTGYYQFLTLSKPVGLNVQEVNDKILYNKGNLKGQAQAFIEAGKKFNINEAYLLAHALHETGNGKSTLASGIPVDENGKITRNSDGEIARTKETAQTTYNMYGYGANDSCPVECGAKYAFDQGWFTPADSIIGGAQSIYSYIKRGQDTLYKMKWNPENPGYPQYATHIAWAVLQTPRIKDIYDLLDNKILEFNVPKFLNQPGKTKFSSGETSPENTSAFVEYPLKTIGQTLVDLNFREGPSTSYDSISVLKPDILFEVIGEENGWLKVKVDTNVGWISKGNQNTAYLEILNLLEVNTDDQNLNVRTGPSGEKISSLPAGELVSAKLDEENQFITVEKDGYNWYEINYENGSAWIADFIKIVK</sequence>
<dbReference type="InterPro" id="IPR052354">
    <property type="entry name" value="Cell_Wall_Dynamics_Protein"/>
</dbReference>
<dbReference type="Proteomes" id="UP000618460">
    <property type="component" value="Unassembled WGS sequence"/>
</dbReference>
<keyword evidence="4" id="KW-1185">Reference proteome</keyword>
<evidence type="ECO:0000313" key="3">
    <source>
        <dbReference type="EMBL" id="GGM32316.1"/>
    </source>
</evidence>
<feature type="transmembrane region" description="Helical" evidence="1">
    <location>
        <begin position="12"/>
        <end position="30"/>
    </location>
</feature>